<dbReference type="PROSITE" id="PS00092">
    <property type="entry name" value="N6_MTASE"/>
    <property type="match status" value="1"/>
</dbReference>
<keyword evidence="2" id="KW-0489">Methyltransferase</keyword>
<dbReference type="Proteomes" id="UP000515860">
    <property type="component" value="Chromosome"/>
</dbReference>
<dbReference type="InterPro" id="IPR050210">
    <property type="entry name" value="tRNA_Adenine-N(6)_MTase"/>
</dbReference>
<reference evidence="2 3" key="1">
    <citation type="submission" date="2020-08" db="EMBL/GenBank/DDBJ databases">
        <authorList>
            <person name="Liu C."/>
            <person name="Sun Q."/>
        </authorList>
    </citation>
    <scope>NUCLEOTIDE SEQUENCE [LARGE SCALE GENOMIC DNA]</scope>
    <source>
        <strain evidence="2 3">NSJ-29</strain>
    </source>
</reference>
<evidence type="ECO:0000313" key="3">
    <source>
        <dbReference type="Proteomes" id="UP000515860"/>
    </source>
</evidence>
<evidence type="ECO:0000313" key="2">
    <source>
        <dbReference type="EMBL" id="QNM08137.1"/>
    </source>
</evidence>
<dbReference type="GO" id="GO:0032259">
    <property type="term" value="P:methylation"/>
    <property type="evidence" value="ECO:0007669"/>
    <property type="project" value="UniProtKB-KW"/>
</dbReference>
<sequence>MPAVLREHESLDDLQNGYFIIQSEEGFRYGIDAVLLSGFARVKPGEKVLDMGTGTGILPILLAAKTEGESFTGLEIQEKSAEMAGRSVAYNHLEGRVRIVAGDIKEAGAIFGPASFDVVVSNPPYMTGSHGLVNPNEAKAVARHEVLCTLEDLVRETAAVLTSRGRFYLVHRPFRLAEIMGMLMKYRLEPKRMRLVYPYVDKEPNMVLLEACKGGNPRIQVERPLIVYERPNVYTDEIREIYGDGR</sequence>
<name>A0A7G9GBF5_9FIRM</name>
<dbReference type="GO" id="GO:0008757">
    <property type="term" value="F:S-adenosylmethionine-dependent methyltransferase activity"/>
    <property type="evidence" value="ECO:0007669"/>
    <property type="project" value="UniProtKB-ARBA"/>
</dbReference>
<proteinExistence type="predicted"/>
<dbReference type="KEGG" id="whj:H9Q79_14785"/>
<dbReference type="PANTHER" id="PTHR47739">
    <property type="entry name" value="TRNA1(VAL) (ADENINE(37)-N6)-METHYLTRANSFERASE"/>
    <property type="match status" value="1"/>
</dbReference>
<dbReference type="GO" id="GO:0008170">
    <property type="term" value="F:N-methyltransferase activity"/>
    <property type="evidence" value="ECO:0007669"/>
    <property type="project" value="UniProtKB-ARBA"/>
</dbReference>
<accession>A0A7G9GBF5</accession>
<dbReference type="GO" id="GO:0003676">
    <property type="term" value="F:nucleic acid binding"/>
    <property type="evidence" value="ECO:0007669"/>
    <property type="project" value="InterPro"/>
</dbReference>
<dbReference type="AlphaFoldDB" id="A0A7G9GBF5"/>
<dbReference type="PANTHER" id="PTHR47739:SF1">
    <property type="entry name" value="TRNA1(VAL) (ADENINE(37)-N6)-METHYLTRANSFERASE"/>
    <property type="match status" value="1"/>
</dbReference>
<dbReference type="SUPFAM" id="SSF53335">
    <property type="entry name" value="S-adenosyl-L-methionine-dependent methyltransferases"/>
    <property type="match status" value="1"/>
</dbReference>
<keyword evidence="2" id="KW-0808">Transferase</keyword>
<dbReference type="Gene3D" id="3.40.50.150">
    <property type="entry name" value="Vaccinia Virus protein VP39"/>
    <property type="match status" value="1"/>
</dbReference>
<keyword evidence="3" id="KW-1185">Reference proteome</keyword>
<gene>
    <name evidence="2" type="ORF">H9Q79_14785</name>
</gene>
<dbReference type="CDD" id="cd02440">
    <property type="entry name" value="AdoMet_MTases"/>
    <property type="match status" value="1"/>
</dbReference>
<protein>
    <submittedName>
        <fullName evidence="2">tRNA1(Val) (Adenine(37)-N6)-methyltransferase</fullName>
    </submittedName>
</protein>
<dbReference type="Pfam" id="PF05175">
    <property type="entry name" value="MTS"/>
    <property type="match status" value="1"/>
</dbReference>
<feature type="domain" description="Methyltransferase small" evidence="1">
    <location>
        <begin position="34"/>
        <end position="173"/>
    </location>
</feature>
<dbReference type="InterPro" id="IPR002052">
    <property type="entry name" value="DNA_methylase_N6_adenine_CS"/>
</dbReference>
<organism evidence="2 3">
    <name type="scientific">Wansuia hejianensis</name>
    <dbReference type="NCBI Taxonomy" id="2763667"/>
    <lineage>
        <taxon>Bacteria</taxon>
        <taxon>Bacillati</taxon>
        <taxon>Bacillota</taxon>
        <taxon>Clostridia</taxon>
        <taxon>Lachnospirales</taxon>
        <taxon>Lachnospiraceae</taxon>
        <taxon>Wansuia</taxon>
    </lineage>
</organism>
<dbReference type="InterPro" id="IPR007848">
    <property type="entry name" value="Small_mtfrase_dom"/>
</dbReference>
<dbReference type="RefSeq" id="WP_118646417.1">
    <property type="nucleotide sequence ID" value="NZ_CP060635.1"/>
</dbReference>
<dbReference type="InterPro" id="IPR029063">
    <property type="entry name" value="SAM-dependent_MTases_sf"/>
</dbReference>
<dbReference type="EMBL" id="CP060635">
    <property type="protein sequence ID" value="QNM08137.1"/>
    <property type="molecule type" value="Genomic_DNA"/>
</dbReference>
<evidence type="ECO:0000259" key="1">
    <source>
        <dbReference type="Pfam" id="PF05175"/>
    </source>
</evidence>